<dbReference type="Gene3D" id="3.30.559.30">
    <property type="entry name" value="Nonribosomal peptide synthetase, condensation domain"/>
    <property type="match status" value="1"/>
</dbReference>
<name>A0AAE1KPZ1_PETCI</name>
<keyword evidence="2" id="KW-1185">Reference proteome</keyword>
<dbReference type="Gene3D" id="3.30.559.10">
    <property type="entry name" value="Chloramphenicol acetyltransferase-like domain"/>
    <property type="match status" value="1"/>
</dbReference>
<dbReference type="InterPro" id="IPR052058">
    <property type="entry name" value="Alcohol_O-acetyltransferase"/>
</dbReference>
<dbReference type="InterPro" id="IPR023213">
    <property type="entry name" value="CAT-like_dom_sf"/>
</dbReference>
<comment type="caution">
    <text evidence="1">The sequence shown here is derived from an EMBL/GenBank/DDBJ whole genome shotgun (WGS) entry which is preliminary data.</text>
</comment>
<dbReference type="PANTHER" id="PTHR28037:SF1">
    <property type="entry name" value="ALCOHOL O-ACETYLTRANSFERASE 1-RELATED"/>
    <property type="match status" value="1"/>
</dbReference>
<dbReference type="PANTHER" id="PTHR28037">
    <property type="entry name" value="ALCOHOL O-ACETYLTRANSFERASE 1-RELATED"/>
    <property type="match status" value="1"/>
</dbReference>
<protein>
    <recommendedName>
        <fullName evidence="3">Condensation domain-containing protein</fullName>
    </recommendedName>
</protein>
<organism evidence="1 2">
    <name type="scientific">Petrolisthes cinctipes</name>
    <name type="common">Flat porcelain crab</name>
    <dbReference type="NCBI Taxonomy" id="88211"/>
    <lineage>
        <taxon>Eukaryota</taxon>
        <taxon>Metazoa</taxon>
        <taxon>Ecdysozoa</taxon>
        <taxon>Arthropoda</taxon>
        <taxon>Crustacea</taxon>
        <taxon>Multicrustacea</taxon>
        <taxon>Malacostraca</taxon>
        <taxon>Eumalacostraca</taxon>
        <taxon>Eucarida</taxon>
        <taxon>Decapoda</taxon>
        <taxon>Pleocyemata</taxon>
        <taxon>Anomura</taxon>
        <taxon>Galatheoidea</taxon>
        <taxon>Porcellanidae</taxon>
        <taxon>Petrolisthes</taxon>
    </lineage>
</organism>
<evidence type="ECO:0000313" key="2">
    <source>
        <dbReference type="Proteomes" id="UP001286313"/>
    </source>
</evidence>
<dbReference type="EMBL" id="JAWQEG010001174">
    <property type="protein sequence ID" value="KAK3881811.1"/>
    <property type="molecule type" value="Genomic_DNA"/>
</dbReference>
<gene>
    <name evidence="1" type="ORF">Pcinc_013765</name>
</gene>
<dbReference type="SUPFAM" id="SSF52777">
    <property type="entry name" value="CoA-dependent acyltransferases"/>
    <property type="match status" value="2"/>
</dbReference>
<dbReference type="Proteomes" id="UP001286313">
    <property type="component" value="Unassembled WGS sequence"/>
</dbReference>
<sequence length="539" mass="61136">MEATSTTQLLSYPILYPQSSISYLLKPAKINVESGVRKGIRLRPLTHAPHHNYLLCTIKGVTMDDSNDRWLWKVSPIERICETCHQSGTLLIAYHLTLGSHTPLQEHHVTQALLHLYRKVPCLRACYGKRDGDLWLRKVNQLNIDFKVLPQSELHQVMDCLRTYHYNSFTGPLWCARLVHETGKLDATQAKLPHPISSKEPCSHTAPDVTFSHTSHLFLGFHHGIVDGMTIMKICGLLASLLDDVIAGEEIDDEDQLGFHVSNEETEKVVQESREKLSANPELMQKWKKEMEIRDNWKTLLKQIHKPEVGEEKSLHIEQKLDEEVTGKFISRCRSEGVTIHSGFMALAHWALIDVLANNGLDQNVYSIHACHVVNVRRYWQSNSSCALGCHLINSLTLYTDVPRSLNKDSFWDFARMVHDDVQGNLKSGKILDEEAYGSLTPQMFDLDQFLDFSLPADIYASNMGDVTGLVVQGKEKHVRVSDILRSVSLHKRDSTCSHLFHTFRGCLISVLDYNTRFVSTSIAQSYANGIFSRLAEVI</sequence>
<reference evidence="1" key="1">
    <citation type="submission" date="2023-10" db="EMBL/GenBank/DDBJ databases">
        <title>Genome assemblies of two species of porcelain crab, Petrolisthes cinctipes and Petrolisthes manimaculis (Anomura: Porcellanidae).</title>
        <authorList>
            <person name="Angst P."/>
        </authorList>
    </citation>
    <scope>NUCLEOTIDE SEQUENCE</scope>
    <source>
        <strain evidence="1">PB745_01</strain>
        <tissue evidence="1">Gill</tissue>
    </source>
</reference>
<accession>A0AAE1KPZ1</accession>
<evidence type="ECO:0008006" key="3">
    <source>
        <dbReference type="Google" id="ProtNLM"/>
    </source>
</evidence>
<proteinExistence type="predicted"/>
<dbReference type="AlphaFoldDB" id="A0AAE1KPZ1"/>
<evidence type="ECO:0000313" key="1">
    <source>
        <dbReference type="EMBL" id="KAK3881811.1"/>
    </source>
</evidence>